<dbReference type="InterPro" id="IPR017853">
    <property type="entry name" value="GH"/>
</dbReference>
<dbReference type="EMBL" id="LBHC01000002">
    <property type="protein sequence ID" value="KLE31753.1"/>
    <property type="molecule type" value="Genomic_DNA"/>
</dbReference>
<sequence>MVMAIAGFSLLSCGDDDGAAVPDPVASESPPGSPPAVTAAIPRLSSGPHWGMIAGFDPLDAARAAKADARFAEAKDAGLTLGRIQIDWSDLETAPGEYDGDMLAEALADPRLDGLNVFVTLSTLDTDGLTLPDYLLSDGELRQGLTMASPEVVDAFTAMLDWLAPQLLAEDVWGLSLGNEVDVPIGDGLVGQEAARQFFVAGMSHWNTTTPDIAVTLTLTPAAIESTPNLVAAARGQSDIVTYNLYCLNPDLTVNDAAGWQADLDAIKTAAGDREVFIQELGCPAGYDGGGGIGGTPATQAQFIDFMGDAFATNPQLRAATVFQLYDWSPELASQFARPLRDADEPVIADRLQEWLTTVGLLRWSDSAPRPGWTGFLAQLQALEAARDGEEE</sequence>
<name>A0A0G9MR14_9SPHN</name>
<dbReference type="AlphaFoldDB" id="A0A0G9MR14"/>
<organism evidence="1 2">
    <name type="scientific">Aurantiacibacter gangjinensis</name>
    <dbReference type="NCBI Taxonomy" id="502682"/>
    <lineage>
        <taxon>Bacteria</taxon>
        <taxon>Pseudomonadati</taxon>
        <taxon>Pseudomonadota</taxon>
        <taxon>Alphaproteobacteria</taxon>
        <taxon>Sphingomonadales</taxon>
        <taxon>Erythrobacteraceae</taxon>
        <taxon>Aurantiacibacter</taxon>
    </lineage>
</organism>
<proteinExistence type="predicted"/>
<keyword evidence="2" id="KW-1185">Reference proteome</keyword>
<gene>
    <name evidence="1" type="ORF">AAW01_09615</name>
</gene>
<evidence type="ECO:0000313" key="1">
    <source>
        <dbReference type="EMBL" id="KLE31753.1"/>
    </source>
</evidence>
<dbReference type="Proteomes" id="UP000053070">
    <property type="component" value="Unassembled WGS sequence"/>
</dbReference>
<dbReference type="Gene3D" id="3.20.20.80">
    <property type="entry name" value="Glycosidases"/>
    <property type="match status" value="1"/>
</dbReference>
<dbReference type="STRING" id="502682.BMF35_a0927"/>
<reference evidence="1 2" key="1">
    <citation type="submission" date="2015-04" db="EMBL/GenBank/DDBJ databases">
        <title>The draft genome sequence of Erythrobacr gangjinensis K7-2.</title>
        <authorList>
            <person name="Zhuang L."/>
            <person name="Liu Y."/>
            <person name="Shao Z."/>
        </authorList>
    </citation>
    <scope>NUCLEOTIDE SEQUENCE [LARGE SCALE GENOMIC DNA]</scope>
    <source>
        <strain evidence="1 2">K7-2</strain>
    </source>
</reference>
<evidence type="ECO:0000313" key="2">
    <source>
        <dbReference type="Proteomes" id="UP000053070"/>
    </source>
</evidence>
<accession>A0A0G9MR14</accession>
<protein>
    <submittedName>
        <fullName evidence="1">Uncharacterized protein</fullName>
    </submittedName>
</protein>
<dbReference type="PATRIC" id="fig|502682.8.peg.1964"/>
<dbReference type="SUPFAM" id="SSF51445">
    <property type="entry name" value="(Trans)glycosidases"/>
    <property type="match status" value="1"/>
</dbReference>
<comment type="caution">
    <text evidence="1">The sequence shown here is derived from an EMBL/GenBank/DDBJ whole genome shotgun (WGS) entry which is preliminary data.</text>
</comment>